<evidence type="ECO:0000256" key="6">
    <source>
        <dbReference type="ARBA" id="ARBA00022741"/>
    </source>
</evidence>
<evidence type="ECO:0000256" key="5">
    <source>
        <dbReference type="ARBA" id="ARBA00022679"/>
    </source>
</evidence>
<comment type="subcellular location">
    <subcellularLocation>
        <location evidence="11">Cytoplasm</location>
    </subcellularLocation>
</comment>
<dbReference type="SUPFAM" id="SSF52540">
    <property type="entry name" value="P-loop containing nucleoside triphosphate hydrolases"/>
    <property type="match status" value="1"/>
</dbReference>
<keyword evidence="8 11" id="KW-0067">ATP-binding</keyword>
<evidence type="ECO:0000256" key="7">
    <source>
        <dbReference type="ARBA" id="ARBA00022777"/>
    </source>
</evidence>
<dbReference type="GO" id="GO:0009073">
    <property type="term" value="P:aromatic amino acid family biosynthetic process"/>
    <property type="evidence" value="ECO:0007669"/>
    <property type="project" value="UniProtKB-KW"/>
</dbReference>
<sequence length="180" mass="20264">MSKANNIFLVGPMGAGKTTIGRHLATLLHKRFVDVDHEIEKRTGVGIPVIFEIESEEGFRRRESAVIDELTRDRDIVLATGGGAVLMEANRRALKERGTVVYLQADIETLVERTRRDRNRPLLQTSNPRGKIEELLRQREPIYREVADVVVDTGQRAPSSVARDIVTRIKALSADENPER</sequence>
<evidence type="ECO:0000256" key="8">
    <source>
        <dbReference type="ARBA" id="ARBA00022840"/>
    </source>
</evidence>
<dbReference type="AlphaFoldDB" id="A0A1F6UF01"/>
<reference evidence="12 13" key="1">
    <citation type="journal article" date="2016" name="Nat. Commun.">
        <title>Thousands of microbial genomes shed light on interconnected biogeochemical processes in an aquifer system.</title>
        <authorList>
            <person name="Anantharaman K."/>
            <person name="Brown C.T."/>
            <person name="Hug L.A."/>
            <person name="Sharon I."/>
            <person name="Castelle C.J."/>
            <person name="Probst A.J."/>
            <person name="Thomas B.C."/>
            <person name="Singh A."/>
            <person name="Wilkins M.J."/>
            <person name="Karaoz U."/>
            <person name="Brodie E.L."/>
            <person name="Williams K.H."/>
            <person name="Hubbard S.S."/>
            <person name="Banfield J.F."/>
        </authorList>
    </citation>
    <scope>NUCLEOTIDE SEQUENCE [LARGE SCALE GENOMIC DNA]</scope>
</reference>
<comment type="catalytic activity">
    <reaction evidence="10 11">
        <text>shikimate + ATP = 3-phosphoshikimate + ADP + H(+)</text>
        <dbReference type="Rhea" id="RHEA:13121"/>
        <dbReference type="ChEBI" id="CHEBI:15378"/>
        <dbReference type="ChEBI" id="CHEBI:30616"/>
        <dbReference type="ChEBI" id="CHEBI:36208"/>
        <dbReference type="ChEBI" id="CHEBI:145989"/>
        <dbReference type="ChEBI" id="CHEBI:456216"/>
        <dbReference type="EC" id="2.7.1.71"/>
    </reaction>
</comment>
<evidence type="ECO:0000313" key="13">
    <source>
        <dbReference type="Proteomes" id="UP000177950"/>
    </source>
</evidence>
<accession>A0A1F6UF01</accession>
<dbReference type="PRINTS" id="PR01100">
    <property type="entry name" value="SHIKIMTKNASE"/>
</dbReference>
<protein>
    <recommendedName>
        <fullName evidence="3 11">Shikimate kinase</fullName>
        <shortName evidence="11">SK</shortName>
        <ecNumber evidence="3 11">2.7.1.71</ecNumber>
    </recommendedName>
</protein>
<feature type="binding site" evidence="11">
    <location>
        <position position="120"/>
    </location>
    <ligand>
        <name>ATP</name>
        <dbReference type="ChEBI" id="CHEBI:30616"/>
    </ligand>
</feature>
<dbReference type="InterPro" id="IPR000623">
    <property type="entry name" value="Shikimate_kinase/TSH1"/>
</dbReference>
<dbReference type="EMBL" id="MFSV01000203">
    <property type="protein sequence ID" value="OGI55872.1"/>
    <property type="molecule type" value="Genomic_DNA"/>
</dbReference>
<evidence type="ECO:0000256" key="1">
    <source>
        <dbReference type="ARBA" id="ARBA00004842"/>
    </source>
</evidence>
<dbReference type="CDD" id="cd00464">
    <property type="entry name" value="SK"/>
    <property type="match status" value="1"/>
</dbReference>
<evidence type="ECO:0000256" key="10">
    <source>
        <dbReference type="ARBA" id="ARBA00048567"/>
    </source>
</evidence>
<dbReference type="InterPro" id="IPR031322">
    <property type="entry name" value="Shikimate/glucono_kinase"/>
</dbReference>
<evidence type="ECO:0000256" key="2">
    <source>
        <dbReference type="ARBA" id="ARBA00006997"/>
    </source>
</evidence>
<feature type="binding site" evidence="11">
    <location>
        <begin position="14"/>
        <end position="19"/>
    </location>
    <ligand>
        <name>ATP</name>
        <dbReference type="ChEBI" id="CHEBI:30616"/>
    </ligand>
</feature>
<dbReference type="EC" id="2.7.1.71" evidence="3 11"/>
<dbReference type="NCBIfam" id="NF003456">
    <property type="entry name" value="PRK05057.1"/>
    <property type="match status" value="1"/>
</dbReference>
<feature type="binding site" evidence="11">
    <location>
        <position position="60"/>
    </location>
    <ligand>
        <name>substrate</name>
    </ligand>
</feature>
<keyword evidence="9 11" id="KW-0057">Aromatic amino acid biosynthesis</keyword>
<comment type="function">
    <text evidence="11">Catalyzes the specific phosphorylation of the 3-hydroxyl group of shikimic acid using ATP as a cosubstrate.</text>
</comment>
<comment type="pathway">
    <text evidence="1 11">Metabolic intermediate biosynthesis; chorismate biosynthesis; chorismate from D-erythrose 4-phosphate and phosphoenolpyruvate: step 5/7.</text>
</comment>
<dbReference type="GO" id="GO:0004765">
    <property type="term" value="F:shikimate kinase activity"/>
    <property type="evidence" value="ECO:0007669"/>
    <property type="project" value="UniProtKB-UniRule"/>
</dbReference>
<comment type="caution">
    <text evidence="12">The sequence shown here is derived from an EMBL/GenBank/DDBJ whole genome shotgun (WGS) entry which is preliminary data.</text>
</comment>
<dbReference type="PANTHER" id="PTHR21087">
    <property type="entry name" value="SHIKIMATE KINASE"/>
    <property type="match status" value="1"/>
</dbReference>
<keyword evidence="11" id="KW-0963">Cytoplasm</keyword>
<keyword evidence="11" id="KW-0479">Metal-binding</keyword>
<feature type="binding site" evidence="11">
    <location>
        <position position="139"/>
    </location>
    <ligand>
        <name>substrate</name>
    </ligand>
</feature>
<dbReference type="Proteomes" id="UP000177950">
    <property type="component" value="Unassembled WGS sequence"/>
</dbReference>
<feature type="binding site" evidence="11">
    <location>
        <position position="156"/>
    </location>
    <ligand>
        <name>ATP</name>
        <dbReference type="ChEBI" id="CHEBI:30616"/>
    </ligand>
</feature>
<keyword evidence="4 11" id="KW-0028">Amino-acid biosynthesis</keyword>
<keyword evidence="6 11" id="KW-0547">Nucleotide-binding</keyword>
<feature type="binding site" evidence="11">
    <location>
        <position position="18"/>
    </location>
    <ligand>
        <name>Mg(2+)</name>
        <dbReference type="ChEBI" id="CHEBI:18420"/>
    </ligand>
</feature>
<keyword evidence="11" id="KW-0460">Magnesium</keyword>
<dbReference type="UniPathway" id="UPA00053">
    <property type="reaction ID" value="UER00088"/>
</dbReference>
<comment type="subunit">
    <text evidence="11">Monomer.</text>
</comment>
<comment type="similarity">
    <text evidence="2 11">Belongs to the shikimate kinase family.</text>
</comment>
<evidence type="ECO:0000256" key="9">
    <source>
        <dbReference type="ARBA" id="ARBA00023141"/>
    </source>
</evidence>
<feature type="binding site" evidence="11">
    <location>
        <position position="36"/>
    </location>
    <ligand>
        <name>substrate</name>
    </ligand>
</feature>
<dbReference type="InterPro" id="IPR023000">
    <property type="entry name" value="Shikimate_kinase_CS"/>
</dbReference>
<dbReference type="GO" id="GO:0005829">
    <property type="term" value="C:cytosol"/>
    <property type="evidence" value="ECO:0007669"/>
    <property type="project" value="TreeGrafter"/>
</dbReference>
<dbReference type="InterPro" id="IPR027417">
    <property type="entry name" value="P-loop_NTPase"/>
</dbReference>
<proteinExistence type="inferred from homology"/>
<evidence type="ECO:0000313" key="12">
    <source>
        <dbReference type="EMBL" id="OGI55872.1"/>
    </source>
</evidence>
<dbReference type="Gene3D" id="3.40.50.300">
    <property type="entry name" value="P-loop containing nucleotide triphosphate hydrolases"/>
    <property type="match status" value="1"/>
</dbReference>
<dbReference type="HAMAP" id="MF_00109">
    <property type="entry name" value="Shikimate_kinase"/>
    <property type="match status" value="1"/>
</dbReference>
<organism evidence="12 13">
    <name type="scientific">Candidatus Muproteobacteria bacterium RBG_19FT_COMBO_61_10</name>
    <dbReference type="NCBI Taxonomy" id="1817761"/>
    <lineage>
        <taxon>Bacteria</taxon>
        <taxon>Pseudomonadati</taxon>
        <taxon>Pseudomonadota</taxon>
        <taxon>Candidatus Muproteobacteria</taxon>
    </lineage>
</organism>
<gene>
    <name evidence="11" type="primary">aroK</name>
    <name evidence="12" type="ORF">A2V58_08900</name>
</gene>
<dbReference type="GO" id="GO:0009423">
    <property type="term" value="P:chorismate biosynthetic process"/>
    <property type="evidence" value="ECO:0007669"/>
    <property type="project" value="UniProtKB-UniRule"/>
</dbReference>
<evidence type="ECO:0000256" key="11">
    <source>
        <dbReference type="HAMAP-Rule" id="MF_00109"/>
    </source>
</evidence>
<feature type="binding site" evidence="11">
    <location>
        <position position="82"/>
    </location>
    <ligand>
        <name>substrate</name>
    </ligand>
</feature>
<evidence type="ECO:0000256" key="4">
    <source>
        <dbReference type="ARBA" id="ARBA00022605"/>
    </source>
</evidence>
<dbReference type="PROSITE" id="PS01128">
    <property type="entry name" value="SHIKIMATE_KINASE"/>
    <property type="match status" value="1"/>
</dbReference>
<comment type="cofactor">
    <cofactor evidence="11">
        <name>Mg(2+)</name>
        <dbReference type="ChEBI" id="CHEBI:18420"/>
    </cofactor>
    <text evidence="11">Binds 1 Mg(2+) ion per subunit.</text>
</comment>
<name>A0A1F6UF01_9PROT</name>
<dbReference type="GO" id="GO:0008652">
    <property type="term" value="P:amino acid biosynthetic process"/>
    <property type="evidence" value="ECO:0007669"/>
    <property type="project" value="UniProtKB-KW"/>
</dbReference>
<keyword evidence="5 11" id="KW-0808">Transferase</keyword>
<dbReference type="GO" id="GO:0005524">
    <property type="term" value="F:ATP binding"/>
    <property type="evidence" value="ECO:0007669"/>
    <property type="project" value="UniProtKB-UniRule"/>
</dbReference>
<dbReference type="Pfam" id="PF01202">
    <property type="entry name" value="SKI"/>
    <property type="match status" value="1"/>
</dbReference>
<keyword evidence="7 11" id="KW-0418">Kinase</keyword>
<evidence type="ECO:0000256" key="3">
    <source>
        <dbReference type="ARBA" id="ARBA00012154"/>
    </source>
</evidence>
<dbReference type="GO" id="GO:0000287">
    <property type="term" value="F:magnesium ion binding"/>
    <property type="evidence" value="ECO:0007669"/>
    <property type="project" value="UniProtKB-UniRule"/>
</dbReference>
<dbReference type="PANTHER" id="PTHR21087:SF16">
    <property type="entry name" value="SHIKIMATE KINASE 1, CHLOROPLASTIC"/>
    <property type="match status" value="1"/>
</dbReference>